<comment type="similarity">
    <text evidence="1">Belongs to the GST superfamily. Zeta family.</text>
</comment>
<dbReference type="CDD" id="cd03191">
    <property type="entry name" value="GST_C_Zeta"/>
    <property type="match status" value="1"/>
</dbReference>
<dbReference type="PROSITE" id="PS50404">
    <property type="entry name" value="GST_NTER"/>
    <property type="match status" value="1"/>
</dbReference>
<feature type="domain" description="GST C-terminal" evidence="3">
    <location>
        <begin position="86"/>
        <end position="214"/>
    </location>
</feature>
<dbReference type="SUPFAM" id="SSF47616">
    <property type="entry name" value="GST C-terminal domain-like"/>
    <property type="match status" value="1"/>
</dbReference>
<dbReference type="PANTHER" id="PTHR42673:SF21">
    <property type="entry name" value="GLUTATHIONE S-TRANSFERASE YFCF"/>
    <property type="match status" value="1"/>
</dbReference>
<dbReference type="InterPro" id="IPR040079">
    <property type="entry name" value="Glutathione_S-Trfase"/>
</dbReference>
<evidence type="ECO:0000259" key="2">
    <source>
        <dbReference type="PROSITE" id="PS50404"/>
    </source>
</evidence>
<dbReference type="FunFam" id="1.20.1050.10:FF:000017">
    <property type="entry name" value="Maleylacetoacetate isomerase"/>
    <property type="match status" value="1"/>
</dbReference>
<comment type="caution">
    <text evidence="4">The sequence shown here is derived from an EMBL/GenBank/DDBJ whole genome shotgun (WGS) entry which is preliminary data.</text>
</comment>
<accession>A0A4Q7N9T1</accession>
<dbReference type="InterPro" id="IPR005955">
    <property type="entry name" value="GST_Zeta"/>
</dbReference>
<evidence type="ECO:0000313" key="5">
    <source>
        <dbReference type="Proteomes" id="UP000292445"/>
    </source>
</evidence>
<dbReference type="Gene3D" id="1.20.1050.10">
    <property type="match status" value="1"/>
</dbReference>
<dbReference type="PANTHER" id="PTHR42673">
    <property type="entry name" value="MALEYLACETOACETATE ISOMERASE"/>
    <property type="match status" value="1"/>
</dbReference>
<gene>
    <name evidence="4" type="ORF">EV675_5572</name>
</gene>
<dbReference type="GO" id="GO:0006559">
    <property type="term" value="P:L-phenylalanine catabolic process"/>
    <property type="evidence" value="ECO:0007669"/>
    <property type="project" value="TreeGrafter"/>
</dbReference>
<dbReference type="NCBIfam" id="TIGR01262">
    <property type="entry name" value="maiA"/>
    <property type="match status" value="1"/>
</dbReference>
<dbReference type="Gene3D" id="3.40.30.10">
    <property type="entry name" value="Glutaredoxin"/>
    <property type="match status" value="1"/>
</dbReference>
<dbReference type="AlphaFoldDB" id="A0A4Q7N9T1"/>
<dbReference type="SFLD" id="SFLDS00019">
    <property type="entry name" value="Glutathione_Transferase_(cytos"/>
    <property type="match status" value="1"/>
</dbReference>
<keyword evidence="4" id="KW-0413">Isomerase</keyword>
<name>A0A4Q7N9T1_9BURK</name>
<dbReference type="RefSeq" id="WP_130361853.1">
    <property type="nucleotide sequence ID" value="NZ_SGXC01000003.1"/>
</dbReference>
<evidence type="ECO:0000256" key="1">
    <source>
        <dbReference type="ARBA" id="ARBA00010007"/>
    </source>
</evidence>
<dbReference type="GO" id="GO:0006749">
    <property type="term" value="P:glutathione metabolic process"/>
    <property type="evidence" value="ECO:0007669"/>
    <property type="project" value="TreeGrafter"/>
</dbReference>
<proteinExistence type="inferred from homology"/>
<protein>
    <submittedName>
        <fullName evidence="4">Maleylpyruvate isomerase</fullName>
    </submittedName>
</protein>
<dbReference type="InterPro" id="IPR010987">
    <property type="entry name" value="Glutathione-S-Trfase_C-like"/>
</dbReference>
<dbReference type="Proteomes" id="UP000292445">
    <property type="component" value="Unassembled WGS sequence"/>
</dbReference>
<organism evidence="4 5">
    <name type="scientific">Pigmentiphaga kullae</name>
    <dbReference type="NCBI Taxonomy" id="151784"/>
    <lineage>
        <taxon>Bacteria</taxon>
        <taxon>Pseudomonadati</taxon>
        <taxon>Pseudomonadota</taxon>
        <taxon>Betaproteobacteria</taxon>
        <taxon>Burkholderiales</taxon>
        <taxon>Alcaligenaceae</taxon>
        <taxon>Pigmentiphaga</taxon>
    </lineage>
</organism>
<dbReference type="Pfam" id="PF13417">
    <property type="entry name" value="GST_N_3"/>
    <property type="match status" value="1"/>
</dbReference>
<dbReference type="PROSITE" id="PS50405">
    <property type="entry name" value="GST_CTER"/>
    <property type="match status" value="1"/>
</dbReference>
<dbReference type="SUPFAM" id="SSF52833">
    <property type="entry name" value="Thioredoxin-like"/>
    <property type="match status" value="1"/>
</dbReference>
<dbReference type="SFLD" id="SFLDG00358">
    <property type="entry name" value="Main_(cytGST)"/>
    <property type="match status" value="1"/>
</dbReference>
<evidence type="ECO:0000259" key="3">
    <source>
        <dbReference type="PROSITE" id="PS50405"/>
    </source>
</evidence>
<dbReference type="InterPro" id="IPR036249">
    <property type="entry name" value="Thioredoxin-like_sf"/>
</dbReference>
<dbReference type="GO" id="GO:0016034">
    <property type="term" value="F:maleylacetoacetate isomerase activity"/>
    <property type="evidence" value="ECO:0007669"/>
    <property type="project" value="TreeGrafter"/>
</dbReference>
<dbReference type="OrthoDB" id="509852at2"/>
<dbReference type="Pfam" id="PF00043">
    <property type="entry name" value="GST_C"/>
    <property type="match status" value="1"/>
</dbReference>
<dbReference type="EMBL" id="SGXC01000003">
    <property type="protein sequence ID" value="RZS78915.1"/>
    <property type="molecule type" value="Genomic_DNA"/>
</dbReference>
<reference evidence="4 5" key="1">
    <citation type="submission" date="2019-02" db="EMBL/GenBank/DDBJ databases">
        <title>Genomic Encyclopedia of Type Strains, Phase IV (KMG-IV): sequencing the most valuable type-strain genomes for metagenomic binning, comparative biology and taxonomic classification.</title>
        <authorList>
            <person name="Goeker M."/>
        </authorList>
    </citation>
    <scope>NUCLEOTIDE SEQUENCE [LARGE SCALE GENOMIC DNA]</scope>
    <source>
        <strain evidence="4 5">K24</strain>
    </source>
</reference>
<dbReference type="GO" id="GO:0004364">
    <property type="term" value="F:glutathione transferase activity"/>
    <property type="evidence" value="ECO:0007669"/>
    <property type="project" value="TreeGrafter"/>
</dbReference>
<dbReference type="InterPro" id="IPR004045">
    <property type="entry name" value="Glutathione_S-Trfase_N"/>
</dbReference>
<dbReference type="InterPro" id="IPR036282">
    <property type="entry name" value="Glutathione-S-Trfase_C_sf"/>
</dbReference>
<sequence>MLTLYTYWRSSTSYRVRIMLNWKGLPYRPEYVSLPRMDHRAAPFLGTNPQGLVPALQDGDFELAQSMAIFEYLEERHPSPALLPSDIQRRAYVRMLANIVACDIHPLNNVRILRHLEQRLGLDEAARNDWYATWIAAGLQAFEASLEHWGWDGDYCCGDEPGIADVCLVPQLYNARRFGCDLRPYPRLVAIAQRCESLLPFAAAHPSTQADAVA</sequence>
<keyword evidence="5" id="KW-1185">Reference proteome</keyword>
<feature type="domain" description="GST N-terminal" evidence="2">
    <location>
        <begin position="1"/>
        <end position="81"/>
    </location>
</feature>
<keyword evidence="4" id="KW-0670">Pyruvate</keyword>
<dbReference type="GO" id="GO:0005737">
    <property type="term" value="C:cytoplasm"/>
    <property type="evidence" value="ECO:0007669"/>
    <property type="project" value="InterPro"/>
</dbReference>
<evidence type="ECO:0000313" key="4">
    <source>
        <dbReference type="EMBL" id="RZS78915.1"/>
    </source>
</evidence>
<dbReference type="InterPro" id="IPR004046">
    <property type="entry name" value="GST_C"/>
</dbReference>
<dbReference type="InterPro" id="IPR034330">
    <property type="entry name" value="GST_Zeta_C"/>
</dbReference>